<dbReference type="CDD" id="cd00185">
    <property type="entry name" value="TNFRSF"/>
    <property type="match status" value="1"/>
</dbReference>
<feature type="chain" id="PRO_5013379599" description="CUB domain-containing protein" evidence="3">
    <location>
        <begin position="16"/>
        <end position="1825"/>
    </location>
</feature>
<feature type="signal peptide" evidence="3">
    <location>
        <begin position="1"/>
        <end position="15"/>
    </location>
</feature>
<protein>
    <recommendedName>
        <fullName evidence="4">CUB domain-containing protein</fullName>
    </recommendedName>
</protein>
<keyword evidence="2" id="KW-1133">Transmembrane helix</keyword>
<feature type="transmembrane region" description="Helical" evidence="2">
    <location>
        <begin position="1282"/>
        <end position="1298"/>
    </location>
</feature>
<dbReference type="InterPro" id="IPR000742">
    <property type="entry name" value="EGF"/>
</dbReference>
<dbReference type="Proteomes" id="UP000002729">
    <property type="component" value="Unassembled WGS sequence"/>
</dbReference>
<feature type="transmembrane region" description="Helical" evidence="2">
    <location>
        <begin position="1253"/>
        <end position="1276"/>
    </location>
</feature>
<evidence type="ECO:0000256" key="2">
    <source>
        <dbReference type="SAM" id="Phobius"/>
    </source>
</evidence>
<dbReference type="SMART" id="SM01411">
    <property type="entry name" value="Ephrin_rec_like"/>
    <property type="match status" value="1"/>
</dbReference>
<feature type="domain" description="CUB" evidence="4">
    <location>
        <begin position="544"/>
        <end position="656"/>
    </location>
</feature>
<keyword evidence="3" id="KW-0732">Signal</keyword>
<dbReference type="Pfam" id="PF07699">
    <property type="entry name" value="Ephrin_rec_like"/>
    <property type="match status" value="1"/>
</dbReference>
<dbReference type="InParanoid" id="F0XVZ9"/>
<dbReference type="GeneID" id="20227817"/>
<dbReference type="InterPro" id="IPR009030">
    <property type="entry name" value="Growth_fac_rcpt_cys_sf"/>
</dbReference>
<reference evidence="5 6" key="1">
    <citation type="journal article" date="2011" name="Proc. Natl. Acad. Sci. U.S.A.">
        <title>Niche of harmful alga Aureococcus anophagefferens revealed through ecogenomics.</title>
        <authorList>
            <person name="Gobler C.J."/>
            <person name="Berry D.L."/>
            <person name="Dyhrman S.T."/>
            <person name="Wilhelm S.W."/>
            <person name="Salamov A."/>
            <person name="Lobanov A.V."/>
            <person name="Zhang Y."/>
            <person name="Collier J.L."/>
            <person name="Wurch L.L."/>
            <person name="Kustka A.B."/>
            <person name="Dill B.D."/>
            <person name="Shah M."/>
            <person name="VerBerkmoes N.C."/>
            <person name="Kuo A."/>
            <person name="Terry A."/>
            <person name="Pangilinan J."/>
            <person name="Lindquist E.A."/>
            <person name="Lucas S."/>
            <person name="Paulsen I.T."/>
            <person name="Hattenrath-Lehmann T.K."/>
            <person name="Talmage S.C."/>
            <person name="Walker E.A."/>
            <person name="Koch F."/>
            <person name="Burson A.M."/>
            <person name="Marcoval M.A."/>
            <person name="Tang Y.Z."/>
            <person name="Lecleir G.R."/>
            <person name="Coyne K.J."/>
            <person name="Berg G.M."/>
            <person name="Bertrand E.M."/>
            <person name="Saito M.A."/>
            <person name="Gladyshev V.N."/>
            <person name="Grigoriev I.V."/>
        </authorList>
    </citation>
    <scope>NUCLEOTIDE SEQUENCE [LARGE SCALE GENOMIC DNA]</scope>
    <source>
        <strain evidence="6">CCMP 1984</strain>
    </source>
</reference>
<dbReference type="PROSITE" id="PS01180">
    <property type="entry name" value="CUB"/>
    <property type="match status" value="1"/>
</dbReference>
<evidence type="ECO:0000259" key="4">
    <source>
        <dbReference type="PROSITE" id="PS01180"/>
    </source>
</evidence>
<keyword evidence="2" id="KW-0812">Transmembrane</keyword>
<evidence type="ECO:0000256" key="1">
    <source>
        <dbReference type="ARBA" id="ARBA00023157"/>
    </source>
</evidence>
<keyword evidence="2" id="KW-0472">Membrane</keyword>
<name>F0XVZ9_AURAN</name>
<dbReference type="PROSITE" id="PS00022">
    <property type="entry name" value="EGF_1"/>
    <property type="match status" value="1"/>
</dbReference>
<evidence type="ECO:0000313" key="5">
    <source>
        <dbReference type="EMBL" id="EGB12693.1"/>
    </source>
</evidence>
<feature type="transmembrane region" description="Helical" evidence="2">
    <location>
        <begin position="1369"/>
        <end position="1389"/>
    </location>
</feature>
<feature type="transmembrane region" description="Helical" evidence="2">
    <location>
        <begin position="1085"/>
        <end position="1102"/>
    </location>
</feature>
<feature type="transmembrane region" description="Helical" evidence="2">
    <location>
        <begin position="1305"/>
        <end position="1324"/>
    </location>
</feature>
<dbReference type="EMBL" id="GL833120">
    <property type="protein sequence ID" value="EGB12693.1"/>
    <property type="molecule type" value="Genomic_DNA"/>
</dbReference>
<proteinExistence type="predicted"/>
<keyword evidence="1" id="KW-1015">Disulfide bond</keyword>
<accession>F0XVZ9</accession>
<dbReference type="SUPFAM" id="SSF57184">
    <property type="entry name" value="Growth factor receptor domain"/>
    <property type="match status" value="1"/>
</dbReference>
<organism evidence="6">
    <name type="scientific">Aureococcus anophagefferens</name>
    <name type="common">Harmful bloom alga</name>
    <dbReference type="NCBI Taxonomy" id="44056"/>
    <lineage>
        <taxon>Eukaryota</taxon>
        <taxon>Sar</taxon>
        <taxon>Stramenopiles</taxon>
        <taxon>Ochrophyta</taxon>
        <taxon>Pelagophyceae</taxon>
        <taxon>Pelagomonadales</taxon>
        <taxon>Pelagomonadaceae</taxon>
        <taxon>Aureococcus</taxon>
    </lineage>
</organism>
<gene>
    <name evidence="5" type="ORF">AURANDRAFT_70557</name>
</gene>
<sequence length="1825" mass="191827">MWRLLAALLLAPAAATTPLRFAYDPQGHPFDVACARDLFGAAGVDVRCFELADPYLALDNGEADVVVVDSTTFGSMVGAGVDVLGVYIAHGTGQSEAFVVYGWSTHFHLDFAQSYLPSFDIAESGGVMRLYTVTLGAGKRAWKSGAIDGAFCRAELCEDLYADGARLLMSASLFGSYSQPTWTMLVTSRAFAAARGDDLAAFLGVAAAADAHYIEEGAAGKSSYWPVRREDEFLAAIADAHEYLGPGTSRYDPADSGDRSHVQQTLFAVEILSKDEQLSCAWFATAGCTASIALSSMIAQAQFLAPAGADPALALAAFSRIFDGSYLNASADYDLEALMDAASGRAYGSRPADAFEIAPGASSCAFSAGIYGERNATRLPPGSGAFSEGSGPNATYGRKWACAWLLEGGARTEIVVGDHAIWHGDALRFYGGNSSDGEPLGSLTGAGAGVVVRHDGPIFVEWLTASFEALAGTGDPAYVASIRELRAPLGAYAGALDADGWAATYDSDAAACGDCSGRGACDAATGLCRCDAGFGGGDCAREACFGTTRAPEGATAGSFASQPGAPLAGTYDNDLACAFAVAAAPGRVVVFEITYDLQETFDFLSVVAAGSAPTRLTGAGAATLAAAAGDDGEVRLELLTDAIGRAGGFAADFYVVDAFCDHDATCGGRGACGDDGACACDVGWTSLSCGSPRCAFDGDVAGDVIDFASQPEGRAVPAFAACASSLTVASAGAVRFDVETFDLEPDSGDAMTISSNGASLFTLRTATCEFDENCGEEWMTGVCADGLCGVRELLEVDVAAGDVLTLSFATDRSDDGHVYGGARVYGEKVVACAEAGGRCPDNGGVCVGGHTTMCYDNATFHPNDCSCETSCDRGFFLDYGTMSCHACPPGTSQNNSRTTDGHNSCIKCPDGTYAPDAGSPTCTSCPANAMTSGVVGSTDVLACNCMPGHYSRTWPVGDCKSCDGEYATCDGGLAQPFPDRYYWTNPVADHEAEVLRCRFTFVCLGGSRPAACAGAYAESHNGTCRGPWGEPLALEAPEKWCDYGKDAFQPMCEDLETSADGVSYWSFSTQTYRCPAEGYRTAKTALAWFLLFLLFIFINDVVRPRFSVLDVVLDSFQDLGVISGFWLYWPPQLDALFAIYNIALFDVDMYLPSCSFPVWGFTHTFYLMIAMPLFYGVYGVCYTLALTDRGAEDWLETVGSTISFLFGSTPSLLSYTLGTFACRDIVGYGSMLVDAPEESCSTTQVANMRLVAVVYLAVLVVGVPALALAYLGFLYADLRPEALYWAFAALVIVSVVLWEWPYTQAITGIFVLLSVCGSVCVVQSKLNPFLEPVLNLFELLGLCMSILVLALGMLTTSQGLIAEASETRWWVFLFYVSQAGYVGLAVRFATAEVNDVASQNYASRSITTALRKLASPTPRPSLLRKMSSRLLAPSSPSTPPKLRIEGLGVEETKVADPTGSSPSWRALGGVAARVKRDASRTVAAAGAAGARTVAAAGAAGARTVVAAGAAGVAAGTLAASGAKSAVEAVGIDVDRVIGGVSDVTGTLAASGANQDLELVRTFKGPMLRSFCMSPYFRDGGAAVLDEWVALEAIMKPYVADTSITNNYSNSHEARFYRNILDAVPVLLEVMVDAGEDARRTIAAAIHLLSEETRRRDQWGASPVIADNIEGIDRSSVLYFLVKGDRQGAERRAERLQAMIKHLVDAHPPSRRAYSAYLKHRSASNIQRALRKAKFRAVIKAALATVRKPGPPSSVSLEVKNDDATPGAYSFTKRLFETEPVAGGAPEPICSDGGGGLFSCDGSDAACDRDDGSIPVLNLADVQHAQ</sequence>
<dbReference type="eggNOG" id="ENOG502S52S">
    <property type="taxonomic scope" value="Eukaryota"/>
</dbReference>
<dbReference type="Gene3D" id="2.10.50.10">
    <property type="entry name" value="Tumor Necrosis Factor Receptor, subunit A, domain 2"/>
    <property type="match status" value="1"/>
</dbReference>
<dbReference type="KEGG" id="aaf:AURANDRAFT_70557"/>
<evidence type="ECO:0000313" key="6">
    <source>
        <dbReference type="Proteomes" id="UP000002729"/>
    </source>
</evidence>
<dbReference type="PROSITE" id="PS01186">
    <property type="entry name" value="EGF_2"/>
    <property type="match status" value="2"/>
</dbReference>
<evidence type="ECO:0000256" key="3">
    <source>
        <dbReference type="SAM" id="SignalP"/>
    </source>
</evidence>
<feature type="transmembrane region" description="Helical" evidence="2">
    <location>
        <begin position="1336"/>
        <end position="1357"/>
    </location>
</feature>
<keyword evidence="6" id="KW-1185">Reference proteome</keyword>
<dbReference type="RefSeq" id="XP_009032347.1">
    <property type="nucleotide sequence ID" value="XM_009034099.1"/>
</dbReference>
<dbReference type="InterPro" id="IPR011641">
    <property type="entry name" value="Tyr-kin_ephrin_A/B_rcpt-like"/>
</dbReference>
<dbReference type="InterPro" id="IPR000859">
    <property type="entry name" value="CUB_dom"/>
</dbReference>
<dbReference type="OrthoDB" id="283575at2759"/>
<feature type="transmembrane region" description="Helical" evidence="2">
    <location>
        <begin position="1165"/>
        <end position="1186"/>
    </location>
</feature>